<dbReference type="InterPro" id="IPR035909">
    <property type="entry name" value="CheB_C"/>
</dbReference>
<evidence type="ECO:0000313" key="6">
    <source>
        <dbReference type="EMBL" id="RKH41092.1"/>
    </source>
</evidence>
<dbReference type="PANTHER" id="PTHR42872:SF6">
    <property type="entry name" value="PROTEIN-GLUTAMATE METHYLESTERASE_PROTEIN-GLUTAMINE GLUTAMINASE"/>
    <property type="match status" value="1"/>
</dbReference>
<dbReference type="RefSeq" id="WP_120626723.1">
    <property type="nucleotide sequence ID" value="NZ_RAWG01000115.1"/>
</dbReference>
<dbReference type="SUPFAM" id="SSF52738">
    <property type="entry name" value="Methylesterase CheB, C-terminal domain"/>
    <property type="match status" value="1"/>
</dbReference>
<dbReference type="Proteomes" id="UP000273405">
    <property type="component" value="Unassembled WGS sequence"/>
</dbReference>
<dbReference type="OrthoDB" id="9791760at2"/>
<dbReference type="EC" id="3.1.1.61" evidence="2"/>
<proteinExistence type="predicted"/>
<evidence type="ECO:0000256" key="4">
    <source>
        <dbReference type="PROSITE-ProRule" id="PRU00050"/>
    </source>
</evidence>
<organism evidence="6 7">
    <name type="scientific">Corallococcus sicarius</name>
    <dbReference type="NCBI Taxonomy" id="2316726"/>
    <lineage>
        <taxon>Bacteria</taxon>
        <taxon>Pseudomonadati</taxon>
        <taxon>Myxococcota</taxon>
        <taxon>Myxococcia</taxon>
        <taxon>Myxococcales</taxon>
        <taxon>Cystobacterineae</taxon>
        <taxon>Myxococcaceae</taxon>
        <taxon>Corallococcus</taxon>
    </lineage>
</organism>
<dbReference type="Pfam" id="PF01339">
    <property type="entry name" value="CheB_methylest"/>
    <property type="match status" value="1"/>
</dbReference>
<dbReference type="Gene3D" id="3.40.50.180">
    <property type="entry name" value="Methylesterase CheB, C-terminal domain"/>
    <property type="match status" value="1"/>
</dbReference>
<evidence type="ECO:0000259" key="5">
    <source>
        <dbReference type="PROSITE" id="PS50122"/>
    </source>
</evidence>
<dbReference type="PANTHER" id="PTHR42872">
    <property type="entry name" value="PROTEIN-GLUTAMATE METHYLESTERASE/PROTEIN-GLUTAMINE GLUTAMINASE"/>
    <property type="match status" value="1"/>
</dbReference>
<dbReference type="InterPro" id="IPR000673">
    <property type="entry name" value="Sig_transdc_resp-reg_Me-estase"/>
</dbReference>
<keyword evidence="7" id="KW-1185">Reference proteome</keyword>
<dbReference type="GO" id="GO:0008984">
    <property type="term" value="F:protein-glutamate methylesterase activity"/>
    <property type="evidence" value="ECO:0007669"/>
    <property type="project" value="UniProtKB-EC"/>
</dbReference>
<gene>
    <name evidence="6" type="ORF">D7X12_19190</name>
</gene>
<comment type="catalytic activity">
    <reaction evidence="3">
        <text>[protein]-L-glutamate 5-O-methyl ester + H2O = L-glutamyl-[protein] + methanol + H(+)</text>
        <dbReference type="Rhea" id="RHEA:23236"/>
        <dbReference type="Rhea" id="RHEA-COMP:10208"/>
        <dbReference type="Rhea" id="RHEA-COMP:10311"/>
        <dbReference type="ChEBI" id="CHEBI:15377"/>
        <dbReference type="ChEBI" id="CHEBI:15378"/>
        <dbReference type="ChEBI" id="CHEBI:17790"/>
        <dbReference type="ChEBI" id="CHEBI:29973"/>
        <dbReference type="ChEBI" id="CHEBI:82795"/>
        <dbReference type="EC" id="3.1.1.61"/>
    </reaction>
</comment>
<protein>
    <recommendedName>
        <fullName evidence="2">protein-glutamate methylesterase</fullName>
        <ecNumber evidence="2">3.1.1.61</ecNumber>
    </recommendedName>
</protein>
<evidence type="ECO:0000256" key="1">
    <source>
        <dbReference type="ARBA" id="ARBA00022801"/>
    </source>
</evidence>
<dbReference type="EMBL" id="RAWG01000115">
    <property type="protein sequence ID" value="RKH41092.1"/>
    <property type="molecule type" value="Genomic_DNA"/>
</dbReference>
<accession>A0A3A8NM83</accession>
<comment type="caution">
    <text evidence="6">The sequence shown here is derived from an EMBL/GenBank/DDBJ whole genome shotgun (WGS) entry which is preliminary data.</text>
</comment>
<evidence type="ECO:0000256" key="3">
    <source>
        <dbReference type="ARBA" id="ARBA00048267"/>
    </source>
</evidence>
<name>A0A3A8NM83_9BACT</name>
<sequence>MAPPRIPGVPHAGRVDAIVLGTSADIYGARLGGIVLSGANADGARGLAAVREAGGVTLVQSPESALVRTMPAAAMAYGAVDFVLPLEQMAARMKAWGGTGAV</sequence>
<comment type="caution">
    <text evidence="4">Lacks conserved residue(s) required for the propagation of feature annotation.</text>
</comment>
<evidence type="ECO:0000313" key="7">
    <source>
        <dbReference type="Proteomes" id="UP000273405"/>
    </source>
</evidence>
<evidence type="ECO:0000256" key="2">
    <source>
        <dbReference type="ARBA" id="ARBA00039140"/>
    </source>
</evidence>
<dbReference type="GO" id="GO:0000156">
    <property type="term" value="F:phosphorelay response regulator activity"/>
    <property type="evidence" value="ECO:0007669"/>
    <property type="project" value="InterPro"/>
</dbReference>
<keyword evidence="1" id="KW-0378">Hydrolase</keyword>
<dbReference type="GO" id="GO:0005737">
    <property type="term" value="C:cytoplasm"/>
    <property type="evidence" value="ECO:0007669"/>
    <property type="project" value="InterPro"/>
</dbReference>
<dbReference type="AlphaFoldDB" id="A0A3A8NM83"/>
<reference evidence="7" key="1">
    <citation type="submission" date="2018-09" db="EMBL/GenBank/DDBJ databases">
        <authorList>
            <person name="Livingstone P.G."/>
            <person name="Whitworth D.E."/>
        </authorList>
    </citation>
    <scope>NUCLEOTIDE SEQUENCE [LARGE SCALE GENOMIC DNA]</scope>
    <source>
        <strain evidence="7">CA040B</strain>
    </source>
</reference>
<dbReference type="GO" id="GO:0006935">
    <property type="term" value="P:chemotaxis"/>
    <property type="evidence" value="ECO:0007669"/>
    <property type="project" value="InterPro"/>
</dbReference>
<feature type="domain" description="CheB-type methylesterase" evidence="5">
    <location>
        <begin position="18"/>
        <end position="100"/>
    </location>
</feature>
<dbReference type="PROSITE" id="PS50122">
    <property type="entry name" value="CHEB"/>
    <property type="match status" value="1"/>
</dbReference>